<dbReference type="SMART" id="SM00517">
    <property type="entry name" value="PolyA"/>
    <property type="match status" value="1"/>
</dbReference>
<protein>
    <submittedName>
        <fullName evidence="2">Polyadenylate-binding protein 7</fullName>
    </submittedName>
</protein>
<dbReference type="EMBL" id="BKCJ011305187">
    <property type="protein sequence ID" value="GFD18104.1"/>
    <property type="molecule type" value="Genomic_DNA"/>
</dbReference>
<dbReference type="SUPFAM" id="SSF63570">
    <property type="entry name" value="PABC (PABP) domain"/>
    <property type="match status" value="1"/>
</dbReference>
<evidence type="ECO:0000313" key="2">
    <source>
        <dbReference type="EMBL" id="GFD18104.1"/>
    </source>
</evidence>
<dbReference type="InterPro" id="IPR002004">
    <property type="entry name" value="PABP_HYD_C"/>
</dbReference>
<feature type="non-terminal residue" evidence="2">
    <location>
        <position position="1"/>
    </location>
</feature>
<dbReference type="GO" id="GO:0003723">
    <property type="term" value="F:RNA binding"/>
    <property type="evidence" value="ECO:0007669"/>
    <property type="project" value="InterPro"/>
</dbReference>
<name>A0A699UEF8_TANCI</name>
<sequence>PELASKITGMLLEIDNTELLVLLDSPDHLAAKVKEAMQVLNLSKTNVSTDQEAIHSSVISAEVAVN</sequence>
<feature type="domain" description="PABC" evidence="1">
    <location>
        <begin position="1"/>
        <end position="45"/>
    </location>
</feature>
<dbReference type="Pfam" id="PF00658">
    <property type="entry name" value="MLLE"/>
    <property type="match status" value="1"/>
</dbReference>
<gene>
    <name evidence="2" type="ORF">Tci_890073</name>
</gene>
<reference evidence="2" key="1">
    <citation type="journal article" date="2019" name="Sci. Rep.">
        <title>Draft genome of Tanacetum cinerariifolium, the natural source of mosquito coil.</title>
        <authorList>
            <person name="Yamashiro T."/>
            <person name="Shiraishi A."/>
            <person name="Satake H."/>
            <person name="Nakayama K."/>
        </authorList>
    </citation>
    <scope>NUCLEOTIDE SEQUENCE</scope>
</reference>
<proteinExistence type="predicted"/>
<dbReference type="InterPro" id="IPR036053">
    <property type="entry name" value="PABP-dom"/>
</dbReference>
<dbReference type="PROSITE" id="PS51309">
    <property type="entry name" value="PABC"/>
    <property type="match status" value="1"/>
</dbReference>
<comment type="caution">
    <text evidence="2">The sequence shown here is derived from an EMBL/GenBank/DDBJ whole genome shotgun (WGS) entry which is preliminary data.</text>
</comment>
<evidence type="ECO:0000259" key="1">
    <source>
        <dbReference type="PROSITE" id="PS51309"/>
    </source>
</evidence>
<accession>A0A699UEF8</accession>
<organism evidence="2">
    <name type="scientific">Tanacetum cinerariifolium</name>
    <name type="common">Dalmatian daisy</name>
    <name type="synonym">Chrysanthemum cinerariifolium</name>
    <dbReference type="NCBI Taxonomy" id="118510"/>
    <lineage>
        <taxon>Eukaryota</taxon>
        <taxon>Viridiplantae</taxon>
        <taxon>Streptophyta</taxon>
        <taxon>Embryophyta</taxon>
        <taxon>Tracheophyta</taxon>
        <taxon>Spermatophyta</taxon>
        <taxon>Magnoliopsida</taxon>
        <taxon>eudicotyledons</taxon>
        <taxon>Gunneridae</taxon>
        <taxon>Pentapetalae</taxon>
        <taxon>asterids</taxon>
        <taxon>campanulids</taxon>
        <taxon>Asterales</taxon>
        <taxon>Asteraceae</taxon>
        <taxon>Asteroideae</taxon>
        <taxon>Anthemideae</taxon>
        <taxon>Anthemidinae</taxon>
        <taxon>Tanacetum</taxon>
    </lineage>
</organism>
<dbReference type="AlphaFoldDB" id="A0A699UEF8"/>
<dbReference type="Gene3D" id="1.10.1900.10">
    <property type="entry name" value="c-terminal domain of poly(a) binding protein"/>
    <property type="match status" value="1"/>
</dbReference>